<evidence type="ECO:0000313" key="1">
    <source>
        <dbReference type="EMBL" id="QHU21700.1"/>
    </source>
</evidence>
<reference evidence="1" key="1">
    <citation type="journal article" date="2020" name="Nature">
        <title>Giant virus diversity and host interactions through global metagenomics.</title>
        <authorList>
            <person name="Schulz F."/>
            <person name="Roux S."/>
            <person name="Paez-Espino D."/>
            <person name="Jungbluth S."/>
            <person name="Walsh D.A."/>
            <person name="Denef V.J."/>
            <person name="McMahon K.D."/>
            <person name="Konstantinidis K.T."/>
            <person name="Eloe-Fadrosh E.A."/>
            <person name="Kyrpides N.C."/>
            <person name="Woyke T."/>
        </authorList>
    </citation>
    <scope>NUCLEOTIDE SEQUENCE</scope>
    <source>
        <strain evidence="1">GVMAG-S-3300013286-35</strain>
    </source>
</reference>
<organism evidence="1">
    <name type="scientific">viral metagenome</name>
    <dbReference type="NCBI Taxonomy" id="1070528"/>
    <lineage>
        <taxon>unclassified sequences</taxon>
        <taxon>metagenomes</taxon>
        <taxon>organismal metagenomes</taxon>
    </lineage>
</organism>
<sequence length="108" mass="12635">MSFTQTYSRSHLQTLSGRPKRDAIKYYIDAEITDNLLRAARQGKTSYFHVEDSTMTYSRMYSVTLTRDDILDALHVKFPECTISYQENWVDTKVGVRELKKGLMIDWS</sequence>
<proteinExistence type="predicted"/>
<protein>
    <submittedName>
        <fullName evidence="1">Uncharacterized protein</fullName>
    </submittedName>
</protein>
<name>A0A6C0KYF5_9ZZZZ</name>
<dbReference type="EMBL" id="MN740992">
    <property type="protein sequence ID" value="QHU21700.1"/>
    <property type="molecule type" value="Genomic_DNA"/>
</dbReference>
<accession>A0A6C0KYF5</accession>
<dbReference type="AlphaFoldDB" id="A0A6C0KYF5"/>